<sequence length="222" mass="24551">MHNVPKKRRLQIRKPVPYVTITLIVVNVAVLLAQWLDARVGQVLIFAPGIAHEEPYRFISSTFMHAGFTHLLFNMYALWLIGSVLERMIGWWRFLGLYLLSAVAGNVMVLYTVSTDIDYYTGTVGASGAVFGIFAAMFVVLRRFGGSFTQMAVVIAINLAISFLPGTNISWQSHVGGLLMGALLMAIISRRRHVSRALTARDIAVLLLGAAFLVAAIFFGYR</sequence>
<evidence type="ECO:0000313" key="11">
    <source>
        <dbReference type="Proteomes" id="UP001284901"/>
    </source>
</evidence>
<accession>A0AAW9HL73</accession>
<feature type="transmembrane region" description="Helical" evidence="7">
    <location>
        <begin position="148"/>
        <end position="165"/>
    </location>
</feature>
<dbReference type="EMBL" id="JAWNFV010000019">
    <property type="protein sequence ID" value="MDY5141291.1"/>
    <property type="molecule type" value="Genomic_DNA"/>
</dbReference>
<evidence type="ECO:0000256" key="6">
    <source>
        <dbReference type="ARBA" id="ARBA00023136"/>
    </source>
</evidence>
<dbReference type="SUPFAM" id="SSF144091">
    <property type="entry name" value="Rhomboid-like"/>
    <property type="match status" value="1"/>
</dbReference>
<evidence type="ECO:0000256" key="5">
    <source>
        <dbReference type="ARBA" id="ARBA00022989"/>
    </source>
</evidence>
<dbReference type="RefSeq" id="WP_087070132.1">
    <property type="nucleotide sequence ID" value="NZ_CAUPFC010000033.1"/>
</dbReference>
<gene>
    <name evidence="9" type="ORF">R6G74_08235</name>
    <name evidence="10" type="ORF">R6P33_07535</name>
</gene>
<evidence type="ECO:0000256" key="4">
    <source>
        <dbReference type="ARBA" id="ARBA00022801"/>
    </source>
</evidence>
<evidence type="ECO:0000313" key="12">
    <source>
        <dbReference type="Proteomes" id="UP001288320"/>
    </source>
</evidence>
<dbReference type="Pfam" id="PF01694">
    <property type="entry name" value="Rhomboid"/>
    <property type="match status" value="1"/>
</dbReference>
<feature type="domain" description="Peptidase S54 rhomboid" evidence="8">
    <location>
        <begin position="53"/>
        <end position="190"/>
    </location>
</feature>
<keyword evidence="3 7" id="KW-0812">Transmembrane</keyword>
<dbReference type="InterPro" id="IPR050925">
    <property type="entry name" value="Rhomboid_protease_S54"/>
</dbReference>
<dbReference type="EMBL" id="JAWNFY010000021">
    <property type="protein sequence ID" value="MDY5146863.1"/>
    <property type="molecule type" value="Genomic_DNA"/>
</dbReference>
<feature type="transmembrane region" description="Helical" evidence="7">
    <location>
        <begin position="56"/>
        <end position="79"/>
    </location>
</feature>
<dbReference type="GO" id="GO:0016020">
    <property type="term" value="C:membrane"/>
    <property type="evidence" value="ECO:0007669"/>
    <property type="project" value="UniProtKB-SubCell"/>
</dbReference>
<evidence type="ECO:0000256" key="2">
    <source>
        <dbReference type="ARBA" id="ARBA00009045"/>
    </source>
</evidence>
<proteinExistence type="inferred from homology"/>
<name>A0AAW9HL73_9ACTO</name>
<keyword evidence="9" id="KW-0645">Protease</keyword>
<keyword evidence="4 9" id="KW-0378">Hydrolase</keyword>
<comment type="caution">
    <text evidence="9">The sequence shown here is derived from an EMBL/GenBank/DDBJ whole genome shotgun (WGS) entry which is preliminary data.</text>
</comment>
<evidence type="ECO:0000259" key="8">
    <source>
        <dbReference type="Pfam" id="PF01694"/>
    </source>
</evidence>
<keyword evidence="5 7" id="KW-1133">Transmembrane helix</keyword>
<keyword evidence="11" id="KW-1185">Reference proteome</keyword>
<dbReference type="PANTHER" id="PTHR43731:SF14">
    <property type="entry name" value="PRESENILIN-ASSOCIATED RHOMBOID-LIKE PROTEIN, MITOCHONDRIAL"/>
    <property type="match status" value="1"/>
</dbReference>
<comment type="similarity">
    <text evidence="2">Belongs to the peptidase S54 family.</text>
</comment>
<keyword evidence="6 7" id="KW-0472">Membrane</keyword>
<dbReference type="GeneID" id="92813292"/>
<evidence type="ECO:0000256" key="3">
    <source>
        <dbReference type="ARBA" id="ARBA00022692"/>
    </source>
</evidence>
<feature type="transmembrane region" description="Helical" evidence="7">
    <location>
        <begin position="16"/>
        <end position="36"/>
    </location>
</feature>
<organism evidence="9 12">
    <name type="scientific">Actinotignum timonense</name>
    <dbReference type="NCBI Taxonomy" id="1870995"/>
    <lineage>
        <taxon>Bacteria</taxon>
        <taxon>Bacillati</taxon>
        <taxon>Actinomycetota</taxon>
        <taxon>Actinomycetes</taxon>
        <taxon>Actinomycetales</taxon>
        <taxon>Actinomycetaceae</taxon>
        <taxon>Actinotignum</taxon>
    </lineage>
</organism>
<dbReference type="PANTHER" id="PTHR43731">
    <property type="entry name" value="RHOMBOID PROTEASE"/>
    <property type="match status" value="1"/>
</dbReference>
<dbReference type="GO" id="GO:0004252">
    <property type="term" value="F:serine-type endopeptidase activity"/>
    <property type="evidence" value="ECO:0007669"/>
    <property type="project" value="InterPro"/>
</dbReference>
<dbReference type="EC" id="3.4.21.-" evidence="9"/>
<evidence type="ECO:0000256" key="1">
    <source>
        <dbReference type="ARBA" id="ARBA00004141"/>
    </source>
</evidence>
<feature type="transmembrane region" description="Helical" evidence="7">
    <location>
        <begin position="200"/>
        <end position="221"/>
    </location>
</feature>
<evidence type="ECO:0000313" key="9">
    <source>
        <dbReference type="EMBL" id="MDY5141291.1"/>
    </source>
</evidence>
<comment type="subcellular location">
    <subcellularLocation>
        <location evidence="1">Membrane</location>
        <topology evidence="1">Multi-pass membrane protein</topology>
    </subcellularLocation>
</comment>
<dbReference type="Proteomes" id="UP001284901">
    <property type="component" value="Unassembled WGS sequence"/>
</dbReference>
<dbReference type="AlphaFoldDB" id="A0AAW9HL73"/>
<evidence type="ECO:0000313" key="10">
    <source>
        <dbReference type="EMBL" id="MDY5146863.1"/>
    </source>
</evidence>
<dbReference type="Proteomes" id="UP001288320">
    <property type="component" value="Unassembled WGS sequence"/>
</dbReference>
<dbReference type="InterPro" id="IPR022764">
    <property type="entry name" value="Peptidase_S54_rhomboid_dom"/>
</dbReference>
<dbReference type="InterPro" id="IPR035952">
    <property type="entry name" value="Rhomboid-like_sf"/>
</dbReference>
<protein>
    <submittedName>
        <fullName evidence="9">Rhomboid family intramembrane serine protease</fullName>
        <ecNumber evidence="9">3.4.21.-</ecNumber>
    </submittedName>
</protein>
<dbReference type="GO" id="GO:0006508">
    <property type="term" value="P:proteolysis"/>
    <property type="evidence" value="ECO:0007669"/>
    <property type="project" value="UniProtKB-KW"/>
</dbReference>
<feature type="transmembrane region" description="Helical" evidence="7">
    <location>
        <begin position="171"/>
        <end position="188"/>
    </location>
</feature>
<dbReference type="Gene3D" id="1.20.1540.10">
    <property type="entry name" value="Rhomboid-like"/>
    <property type="match status" value="1"/>
</dbReference>
<reference evidence="9 11" key="1">
    <citation type="submission" date="2023-10" db="EMBL/GenBank/DDBJ databases">
        <title>Whole Genome based description of the genera Actinobaculum and Actinotignum reveals a complex phylogenetic relationship within the species included in the genus Actinotignum.</title>
        <authorList>
            <person name="Jensen C.S."/>
            <person name="Dargis R."/>
            <person name="Kemp M."/>
            <person name="Christensen J.J."/>
        </authorList>
    </citation>
    <scope>NUCLEOTIDE SEQUENCE</scope>
    <source>
        <strain evidence="10 11">SLA_B089</strain>
        <strain evidence="9">SLA_B245</strain>
    </source>
</reference>
<evidence type="ECO:0000256" key="7">
    <source>
        <dbReference type="SAM" id="Phobius"/>
    </source>
</evidence>
<feature type="transmembrane region" description="Helical" evidence="7">
    <location>
        <begin position="91"/>
        <end position="113"/>
    </location>
</feature>
<feature type="transmembrane region" description="Helical" evidence="7">
    <location>
        <begin position="119"/>
        <end position="141"/>
    </location>
</feature>